<dbReference type="AlphaFoldDB" id="A0A1E5UYE6"/>
<dbReference type="EMBL" id="LWDX02058279">
    <property type="protein sequence ID" value="OEL17910.1"/>
    <property type="molecule type" value="Genomic_DNA"/>
</dbReference>
<feature type="region of interest" description="Disordered" evidence="1">
    <location>
        <begin position="1"/>
        <end position="54"/>
    </location>
</feature>
<name>A0A1E5UYE6_9POAL</name>
<feature type="region of interest" description="Disordered" evidence="1">
    <location>
        <begin position="119"/>
        <end position="165"/>
    </location>
</feature>
<evidence type="ECO:0000313" key="3">
    <source>
        <dbReference type="Proteomes" id="UP000095767"/>
    </source>
</evidence>
<sequence>LPSSTSRCTSAGSRRASRCTRASKPPTTPSGSAPGCPSPTRCSAPAARGHPPCQGDALHHHDALRCLWLPPQLPPEGLPQRGPGVARRRRARGGNADLFPRRAAGAGMVAAPRAGGRMAWAGGAHDRSRHGRGRRRARRLQGRAVRRTAAGMSGDSGAHGSSGGGRWRLHVGRGVAYQHTWDSPQAGLPSI</sequence>
<feature type="non-terminal residue" evidence="2">
    <location>
        <position position="1"/>
    </location>
</feature>
<feature type="compositionally biased region" description="Basic residues" evidence="1">
    <location>
        <begin position="127"/>
        <end position="146"/>
    </location>
</feature>
<feature type="compositionally biased region" description="Low complexity" evidence="1">
    <location>
        <begin position="147"/>
        <end position="159"/>
    </location>
</feature>
<evidence type="ECO:0000313" key="2">
    <source>
        <dbReference type="EMBL" id="OEL17910.1"/>
    </source>
</evidence>
<accession>A0A1E5UYE6</accession>
<feature type="region of interest" description="Disordered" evidence="1">
    <location>
        <begin position="75"/>
        <end position="98"/>
    </location>
</feature>
<reference evidence="2 3" key="1">
    <citation type="submission" date="2016-09" db="EMBL/GenBank/DDBJ databases">
        <title>The draft genome of Dichanthelium oligosanthes: A C3 panicoid grass species.</title>
        <authorList>
            <person name="Studer A.J."/>
            <person name="Schnable J.C."/>
            <person name="Brutnell T.P."/>
        </authorList>
    </citation>
    <scope>NUCLEOTIDE SEQUENCE [LARGE SCALE GENOMIC DNA]</scope>
    <source>
        <strain evidence="3">cv. Kellogg 1175</strain>
        <tissue evidence="2">Leaf</tissue>
    </source>
</reference>
<gene>
    <name evidence="2" type="ORF">BAE44_0021072</name>
</gene>
<keyword evidence="3" id="KW-1185">Reference proteome</keyword>
<evidence type="ECO:0000256" key="1">
    <source>
        <dbReference type="SAM" id="MobiDB-lite"/>
    </source>
</evidence>
<organism evidence="2 3">
    <name type="scientific">Dichanthelium oligosanthes</name>
    <dbReference type="NCBI Taxonomy" id="888268"/>
    <lineage>
        <taxon>Eukaryota</taxon>
        <taxon>Viridiplantae</taxon>
        <taxon>Streptophyta</taxon>
        <taxon>Embryophyta</taxon>
        <taxon>Tracheophyta</taxon>
        <taxon>Spermatophyta</taxon>
        <taxon>Magnoliopsida</taxon>
        <taxon>Liliopsida</taxon>
        <taxon>Poales</taxon>
        <taxon>Poaceae</taxon>
        <taxon>PACMAD clade</taxon>
        <taxon>Panicoideae</taxon>
        <taxon>Panicodae</taxon>
        <taxon>Paniceae</taxon>
        <taxon>Dichantheliinae</taxon>
        <taxon>Dichanthelium</taxon>
    </lineage>
</organism>
<dbReference type="Proteomes" id="UP000095767">
    <property type="component" value="Unassembled WGS sequence"/>
</dbReference>
<feature type="compositionally biased region" description="Polar residues" evidence="1">
    <location>
        <begin position="1"/>
        <end position="12"/>
    </location>
</feature>
<comment type="caution">
    <text evidence="2">The sequence shown here is derived from an EMBL/GenBank/DDBJ whole genome shotgun (WGS) entry which is preliminary data.</text>
</comment>
<protein>
    <submittedName>
        <fullName evidence="2">Uncharacterized protein</fullName>
    </submittedName>
</protein>
<proteinExistence type="predicted"/>